<evidence type="ECO:0000256" key="1">
    <source>
        <dbReference type="ARBA" id="ARBA00005454"/>
    </source>
</evidence>
<feature type="domain" description="Tr-type G" evidence="10">
    <location>
        <begin position="62"/>
        <end position="243"/>
    </location>
</feature>
<reference evidence="12" key="1">
    <citation type="submission" date="2025-08" db="UniProtKB">
        <authorList>
            <consortium name="RefSeq"/>
        </authorList>
    </citation>
    <scope>IDENTIFICATION</scope>
    <source>
        <tissue evidence="12">Blood</tissue>
    </source>
</reference>
<dbReference type="GO" id="GO:0006412">
    <property type="term" value="P:translation"/>
    <property type="evidence" value="ECO:0007669"/>
    <property type="project" value="UniProtKB-KW"/>
</dbReference>
<dbReference type="InterPro" id="IPR006297">
    <property type="entry name" value="EF-4"/>
</dbReference>
<dbReference type="InterPro" id="IPR013842">
    <property type="entry name" value="LepA_CTD"/>
</dbReference>
<dbReference type="CDD" id="cd03709">
    <property type="entry name" value="lepA_C"/>
    <property type="match status" value="1"/>
</dbReference>
<dbReference type="PANTHER" id="PTHR43512:SF7">
    <property type="entry name" value="TRANSLATION FACTOR GUF1, MITOCHONDRIAL"/>
    <property type="match status" value="1"/>
</dbReference>
<keyword evidence="2 9" id="KW-0547">Nucleotide-binding</keyword>
<dbReference type="Proteomes" id="UP001190640">
    <property type="component" value="Chromosome 10"/>
</dbReference>
<feature type="binding site" evidence="9">
    <location>
        <begin position="71"/>
        <end position="78"/>
    </location>
    <ligand>
        <name>GTP</name>
        <dbReference type="ChEBI" id="CHEBI:37565"/>
    </ligand>
</feature>
<dbReference type="GeneID" id="129337001"/>
<gene>
    <name evidence="12" type="primary">GUF1</name>
</gene>
<dbReference type="FunFam" id="3.30.70.2570:FF:000001">
    <property type="entry name" value="Translation factor GUF1, mitochondrial"/>
    <property type="match status" value="1"/>
</dbReference>
<dbReference type="SUPFAM" id="SSF52540">
    <property type="entry name" value="P-loop containing nucleoside triphosphate hydrolases"/>
    <property type="match status" value="1"/>
</dbReference>
<dbReference type="Gene3D" id="2.40.30.10">
    <property type="entry name" value="Translation factors"/>
    <property type="match status" value="1"/>
</dbReference>
<dbReference type="NCBIfam" id="TIGR00231">
    <property type="entry name" value="small_GTP"/>
    <property type="match status" value="1"/>
</dbReference>
<comment type="function">
    <text evidence="9">Promotes mitochondrial protein synthesis. May act as a fidelity factor of the translation reaction, by catalyzing a one-codon backward translocation of tRNAs on improperly translocated ribosomes. Binds to mitochondrial ribosomes in a GTP-dependent manner.</text>
</comment>
<evidence type="ECO:0000256" key="6">
    <source>
        <dbReference type="ARBA" id="ARBA00023134"/>
    </source>
</evidence>
<organism evidence="11 12">
    <name type="scientific">Eublepharis macularius</name>
    <name type="common">Leopard gecko</name>
    <name type="synonym">Cyrtodactylus macularius</name>
    <dbReference type="NCBI Taxonomy" id="481883"/>
    <lineage>
        <taxon>Eukaryota</taxon>
        <taxon>Metazoa</taxon>
        <taxon>Chordata</taxon>
        <taxon>Craniata</taxon>
        <taxon>Vertebrata</taxon>
        <taxon>Euteleostomi</taxon>
        <taxon>Lepidosauria</taxon>
        <taxon>Squamata</taxon>
        <taxon>Bifurcata</taxon>
        <taxon>Gekkota</taxon>
        <taxon>Eublepharidae</taxon>
        <taxon>Eublepharinae</taxon>
        <taxon>Eublepharis</taxon>
    </lineage>
</organism>
<dbReference type="CDD" id="cd16260">
    <property type="entry name" value="EF4_III"/>
    <property type="match status" value="1"/>
</dbReference>
<dbReference type="SUPFAM" id="SSF54980">
    <property type="entry name" value="EF-G C-terminal domain-like"/>
    <property type="match status" value="2"/>
</dbReference>
<comment type="similarity">
    <text evidence="1">Belongs to the TRAFAC class translation factor GTPase superfamily. Classic translation factor GTPase family. LepA subfamily.</text>
</comment>
<dbReference type="GO" id="GO:0005525">
    <property type="term" value="F:GTP binding"/>
    <property type="evidence" value="ECO:0007669"/>
    <property type="project" value="UniProtKB-UniRule"/>
</dbReference>
<dbReference type="InterPro" id="IPR038363">
    <property type="entry name" value="LepA_C_sf"/>
</dbReference>
<dbReference type="Gene3D" id="3.30.70.870">
    <property type="entry name" value="Elongation Factor G (Translational Gtpase), domain 3"/>
    <property type="match status" value="1"/>
</dbReference>
<dbReference type="NCBIfam" id="TIGR01393">
    <property type="entry name" value="lepA"/>
    <property type="match status" value="1"/>
</dbReference>
<dbReference type="PANTHER" id="PTHR43512">
    <property type="entry name" value="TRANSLATION FACTOR GUF1-RELATED"/>
    <property type="match status" value="1"/>
</dbReference>
<dbReference type="Gene3D" id="3.30.70.2570">
    <property type="entry name" value="Elongation factor 4, C-terminal domain"/>
    <property type="match status" value="1"/>
</dbReference>
<dbReference type="RefSeq" id="XP_054846414.1">
    <property type="nucleotide sequence ID" value="XM_054990439.1"/>
</dbReference>
<dbReference type="InterPro" id="IPR035654">
    <property type="entry name" value="LepA_IV"/>
</dbReference>
<comment type="subcellular location">
    <subcellularLocation>
        <location evidence="9">Mitochondrion inner membrane</location>
        <topology evidence="9">Peripheral membrane protein</topology>
        <orientation evidence="9">Matrix side</orientation>
    </subcellularLocation>
</comment>
<evidence type="ECO:0000256" key="2">
    <source>
        <dbReference type="ARBA" id="ARBA00022741"/>
    </source>
</evidence>
<dbReference type="PROSITE" id="PS51722">
    <property type="entry name" value="G_TR_2"/>
    <property type="match status" value="1"/>
</dbReference>
<dbReference type="AlphaFoldDB" id="A0AA97K0S6"/>
<keyword evidence="6 9" id="KW-0342">GTP-binding</keyword>
<dbReference type="Pfam" id="PF06421">
    <property type="entry name" value="LepA_C"/>
    <property type="match status" value="1"/>
</dbReference>
<dbReference type="GO" id="GO:0005759">
    <property type="term" value="C:mitochondrial matrix"/>
    <property type="evidence" value="ECO:0007669"/>
    <property type="project" value="UniProtKB-UniRule"/>
</dbReference>
<dbReference type="InterPro" id="IPR005225">
    <property type="entry name" value="Small_GTP-bd"/>
</dbReference>
<dbReference type="CTD" id="60558"/>
<dbReference type="InterPro" id="IPR031157">
    <property type="entry name" value="G_TR_CS"/>
</dbReference>
<proteinExistence type="inferred from homology"/>
<dbReference type="HAMAP" id="MF_00071">
    <property type="entry name" value="LepA"/>
    <property type="match status" value="1"/>
</dbReference>
<protein>
    <submittedName>
        <fullName evidence="12">Translation factor GUF1, mitochondrial</fullName>
    </submittedName>
</protein>
<evidence type="ECO:0000256" key="9">
    <source>
        <dbReference type="HAMAP-Rule" id="MF_03137"/>
    </source>
</evidence>
<keyword evidence="11" id="KW-1185">Reference proteome</keyword>
<dbReference type="FunFam" id="3.40.50.300:FF:000078">
    <property type="entry name" value="Elongation factor 4"/>
    <property type="match status" value="1"/>
</dbReference>
<evidence type="ECO:0000313" key="12">
    <source>
        <dbReference type="RefSeq" id="XP_054846414.1"/>
    </source>
</evidence>
<dbReference type="CDD" id="cd01890">
    <property type="entry name" value="LepA"/>
    <property type="match status" value="1"/>
</dbReference>
<dbReference type="PRINTS" id="PR00315">
    <property type="entry name" value="ELONGATNFCT"/>
</dbReference>
<dbReference type="GO" id="GO:0045727">
    <property type="term" value="P:positive regulation of translation"/>
    <property type="evidence" value="ECO:0007669"/>
    <property type="project" value="UniProtKB-UniRule"/>
</dbReference>
<feature type="binding site" evidence="9">
    <location>
        <begin position="190"/>
        <end position="193"/>
    </location>
    <ligand>
        <name>GTP</name>
        <dbReference type="ChEBI" id="CHEBI:37565"/>
    </ligand>
</feature>
<dbReference type="InterPro" id="IPR027417">
    <property type="entry name" value="P-loop_NTPase"/>
</dbReference>
<dbReference type="FunFam" id="3.30.70.240:FF:000007">
    <property type="entry name" value="Translation factor GUF1, mitochondrial"/>
    <property type="match status" value="1"/>
</dbReference>
<dbReference type="InterPro" id="IPR035647">
    <property type="entry name" value="EFG_III/V"/>
</dbReference>
<dbReference type="InterPro" id="IPR000640">
    <property type="entry name" value="EFG_V-like"/>
</dbReference>
<dbReference type="GO" id="GO:0097177">
    <property type="term" value="F:mitochondrial ribosome binding"/>
    <property type="evidence" value="ECO:0007669"/>
    <property type="project" value="TreeGrafter"/>
</dbReference>
<dbReference type="Pfam" id="PF00679">
    <property type="entry name" value="EFG_C"/>
    <property type="match status" value="1"/>
</dbReference>
<keyword evidence="7 9" id="KW-0472">Membrane</keyword>
<dbReference type="Gene3D" id="3.30.70.240">
    <property type="match status" value="1"/>
</dbReference>
<keyword evidence="3 9" id="KW-0999">Mitochondrion inner membrane</keyword>
<dbReference type="Pfam" id="PF00009">
    <property type="entry name" value="GTP_EFTU"/>
    <property type="match status" value="1"/>
</dbReference>
<dbReference type="Pfam" id="PF03144">
    <property type="entry name" value="GTP_EFTU_D2"/>
    <property type="match status" value="1"/>
</dbReference>
<dbReference type="FunFam" id="2.40.30.10:FF:000015">
    <property type="entry name" value="Translation factor GUF1, mitochondrial"/>
    <property type="match status" value="1"/>
</dbReference>
<dbReference type="CDD" id="cd03699">
    <property type="entry name" value="EF4_II"/>
    <property type="match status" value="1"/>
</dbReference>
<dbReference type="InterPro" id="IPR000795">
    <property type="entry name" value="T_Tr_GTP-bd_dom"/>
</dbReference>
<dbReference type="SUPFAM" id="SSF50447">
    <property type="entry name" value="Translation proteins"/>
    <property type="match status" value="1"/>
</dbReference>
<dbReference type="KEGG" id="emc:129337001"/>
<dbReference type="GO" id="GO:0003924">
    <property type="term" value="F:GTPase activity"/>
    <property type="evidence" value="ECO:0007669"/>
    <property type="project" value="UniProtKB-UniRule"/>
</dbReference>
<evidence type="ECO:0000259" key="10">
    <source>
        <dbReference type="PROSITE" id="PS51722"/>
    </source>
</evidence>
<evidence type="ECO:0000313" key="11">
    <source>
        <dbReference type="Proteomes" id="UP001190640"/>
    </source>
</evidence>
<evidence type="ECO:0000256" key="4">
    <source>
        <dbReference type="ARBA" id="ARBA00022801"/>
    </source>
</evidence>
<accession>A0AA97K0S6</accession>
<dbReference type="FunFam" id="3.30.70.870:FF:000004">
    <property type="entry name" value="Translation factor GUF1, mitochondrial"/>
    <property type="match status" value="1"/>
</dbReference>
<keyword evidence="5 9" id="KW-0496">Mitochondrion</keyword>
<evidence type="ECO:0000256" key="5">
    <source>
        <dbReference type="ARBA" id="ARBA00023128"/>
    </source>
</evidence>
<dbReference type="InterPro" id="IPR009000">
    <property type="entry name" value="Transl_B-barrel_sf"/>
</dbReference>
<dbReference type="Gene3D" id="3.40.50.300">
    <property type="entry name" value="P-loop containing nucleotide triphosphate hydrolases"/>
    <property type="match status" value="1"/>
</dbReference>
<dbReference type="GO" id="GO:0005743">
    <property type="term" value="C:mitochondrial inner membrane"/>
    <property type="evidence" value="ECO:0007669"/>
    <property type="project" value="UniProtKB-SubCell"/>
</dbReference>
<comment type="catalytic activity">
    <reaction evidence="9">
        <text>GTP + H2O = GDP + phosphate + H(+)</text>
        <dbReference type="Rhea" id="RHEA:19669"/>
        <dbReference type="ChEBI" id="CHEBI:15377"/>
        <dbReference type="ChEBI" id="CHEBI:15378"/>
        <dbReference type="ChEBI" id="CHEBI:37565"/>
        <dbReference type="ChEBI" id="CHEBI:43474"/>
        <dbReference type="ChEBI" id="CHEBI:58189"/>
        <dbReference type="EC" id="3.6.5.n1"/>
    </reaction>
</comment>
<evidence type="ECO:0000256" key="8">
    <source>
        <dbReference type="ARBA" id="ARBA00049117"/>
    </source>
</evidence>
<evidence type="ECO:0000256" key="3">
    <source>
        <dbReference type="ARBA" id="ARBA00022792"/>
    </source>
</evidence>
<keyword evidence="9" id="KW-0648">Protein biosynthesis</keyword>
<sequence>MFALTERTWCLFVRLRRSYHTIVLSYLPVRMEKPPARCPTFLRQYCSDALKDVVDMSLFPAENIRNFSIIAHVDHGKSTLADRLLEITGTIAKSAHNKQVLDKLQVERERGITVKAQTASLFYNQKGTNYLLNLIDTPGHVDFSYEVSRSLSACQGVLLVVDANEGIQAQTVANFYLAFEAQLSIIPVINKIDLKNADPERVEKQIEKIFDIPREDCIRISAKLGTNVERILQEIIERIPPPAVCTHDPLKALVFDSTFDHYRGVVANVSLFGGEVHKGQKITSAYTKKTYEVNEVGILTPSEQPTDKLYAGHVGYLIAGMKDITEAQIGDTLYLHNQPVEPLPGFQSAKPMVFAGMYPVDQSEYSNLKSAIDKLTLNDSSVAVHRDSSLALGAGWRLGFLGLLHMEVFNQRLEQEYNASVILTAPTVPYKAVLSSAKLIKAHREEEITIINPAEFPDKSVVVEYLEPTVMGTIITPDEHMGKIITLCQTRRAVQKDLAYIDDHRVMMKYLFPLNEIVVDFYDALKSLSSGYASFDYEDAGYQTADLVKVDIFLNGSAVEELTTIVHKDKVYKEGKAMCERLKDVIPRQLFEIAIQAAVGNKVIARETVKAYRKNVLAKCYGGDISRKMKLLKRQAEGKKKMRKIGNVEVPKDAFISVLKRQLDK</sequence>
<keyword evidence="4 9" id="KW-0378">Hydrolase</keyword>
<comment type="similarity">
    <text evidence="9">Belongs to the GTP-binding elongation factor family. LepA subfamily.</text>
</comment>
<feature type="binding site" evidence="9">
    <location>
        <begin position="136"/>
        <end position="140"/>
    </location>
    <ligand>
        <name>GTP</name>
        <dbReference type="ChEBI" id="CHEBI:37565"/>
    </ligand>
</feature>
<comment type="catalytic activity">
    <reaction evidence="8">
        <text>GTP + H2O = GDP + phosphate + H(+)</text>
        <dbReference type="Rhea" id="RHEA:19669"/>
        <dbReference type="ChEBI" id="CHEBI:15377"/>
        <dbReference type="ChEBI" id="CHEBI:15378"/>
        <dbReference type="ChEBI" id="CHEBI:37565"/>
        <dbReference type="ChEBI" id="CHEBI:43474"/>
        <dbReference type="ChEBI" id="CHEBI:58189"/>
    </reaction>
    <physiologicalReaction direction="left-to-right" evidence="8">
        <dbReference type="Rhea" id="RHEA:19670"/>
    </physiologicalReaction>
</comment>
<dbReference type="InterPro" id="IPR004161">
    <property type="entry name" value="EFTu-like_2"/>
</dbReference>
<evidence type="ECO:0000256" key="7">
    <source>
        <dbReference type="ARBA" id="ARBA00023136"/>
    </source>
</evidence>
<name>A0AA97K0S6_EUBMA</name>
<dbReference type="PROSITE" id="PS00301">
    <property type="entry name" value="G_TR_1"/>
    <property type="match status" value="1"/>
</dbReference>